<evidence type="ECO:0000313" key="3">
    <source>
        <dbReference type="Proteomes" id="UP000289738"/>
    </source>
</evidence>
<feature type="region of interest" description="Disordered" evidence="1">
    <location>
        <begin position="165"/>
        <end position="253"/>
    </location>
</feature>
<feature type="region of interest" description="Disordered" evidence="1">
    <location>
        <begin position="59"/>
        <end position="96"/>
    </location>
</feature>
<sequence>MSGIPCSHAISCIKFKGIDLESFVDGYYKKEVYLRCYKSVIHPLNGLDLWERTTHPDVMLSPYRRPSHRPMKKRRPTVGDEEQSSHTHLSRKGEKQRCSICGSVGHNKCRCPKPVEDLHSKKVSNKGKQQKGSTKSQPPAAEGGRKIASFQPIPKLVVNRKAALATQPLSSTQSNNAAQPKRPRGRPKGTTKPNCSTKHDPQPKKLVSPISSAPPSSSSQPTTKTLPLSQPTLVTSRGGNGVGRGGFLLYPTPPRRTTIRIETAPLLPAGSKTLNPNPSLRGWGGYPRVLVVLSPLATSSSQPVGHFSARLFGAPHVSPKKLKLMAKLPLRKWELL</sequence>
<proteinExistence type="predicted"/>
<gene>
    <name evidence="2" type="ORF">Ahy_B06g084923</name>
</gene>
<feature type="compositionally biased region" description="Low complexity" evidence="1">
    <location>
        <begin position="206"/>
        <end position="229"/>
    </location>
</feature>
<comment type="caution">
    <text evidence="2">The sequence shown here is derived from an EMBL/GenBank/DDBJ whole genome shotgun (WGS) entry which is preliminary data.</text>
</comment>
<evidence type="ECO:0000313" key="2">
    <source>
        <dbReference type="EMBL" id="RYR05072.1"/>
    </source>
</evidence>
<dbReference type="AlphaFoldDB" id="A0A444YT15"/>
<evidence type="ECO:0000256" key="1">
    <source>
        <dbReference type="SAM" id="MobiDB-lite"/>
    </source>
</evidence>
<organism evidence="2 3">
    <name type="scientific">Arachis hypogaea</name>
    <name type="common">Peanut</name>
    <dbReference type="NCBI Taxonomy" id="3818"/>
    <lineage>
        <taxon>Eukaryota</taxon>
        <taxon>Viridiplantae</taxon>
        <taxon>Streptophyta</taxon>
        <taxon>Embryophyta</taxon>
        <taxon>Tracheophyta</taxon>
        <taxon>Spermatophyta</taxon>
        <taxon>Magnoliopsida</taxon>
        <taxon>eudicotyledons</taxon>
        <taxon>Gunneridae</taxon>
        <taxon>Pentapetalae</taxon>
        <taxon>rosids</taxon>
        <taxon>fabids</taxon>
        <taxon>Fabales</taxon>
        <taxon>Fabaceae</taxon>
        <taxon>Papilionoideae</taxon>
        <taxon>50 kb inversion clade</taxon>
        <taxon>dalbergioids sensu lato</taxon>
        <taxon>Dalbergieae</taxon>
        <taxon>Pterocarpus clade</taxon>
        <taxon>Arachis</taxon>
    </lineage>
</organism>
<keyword evidence="3" id="KW-1185">Reference proteome</keyword>
<dbReference type="Proteomes" id="UP000289738">
    <property type="component" value="Chromosome B06"/>
</dbReference>
<protein>
    <recommendedName>
        <fullName evidence="4">Zinc finger PMZ-type domain-containing protein</fullName>
    </recommendedName>
</protein>
<reference evidence="2 3" key="1">
    <citation type="submission" date="2019-01" db="EMBL/GenBank/DDBJ databases">
        <title>Sequencing of cultivated peanut Arachis hypogaea provides insights into genome evolution and oil improvement.</title>
        <authorList>
            <person name="Chen X."/>
        </authorList>
    </citation>
    <scope>NUCLEOTIDE SEQUENCE [LARGE SCALE GENOMIC DNA]</scope>
    <source>
        <strain evidence="3">cv. Fuhuasheng</strain>
        <tissue evidence="2">Leaves</tissue>
    </source>
</reference>
<name>A0A444YT15_ARAHY</name>
<accession>A0A444YT15</accession>
<feature type="region of interest" description="Disordered" evidence="1">
    <location>
        <begin position="120"/>
        <end position="148"/>
    </location>
</feature>
<feature type="compositionally biased region" description="Basic residues" evidence="1">
    <location>
        <begin position="65"/>
        <end position="76"/>
    </location>
</feature>
<feature type="compositionally biased region" description="Polar residues" evidence="1">
    <location>
        <begin position="167"/>
        <end position="178"/>
    </location>
</feature>
<evidence type="ECO:0008006" key="4">
    <source>
        <dbReference type="Google" id="ProtNLM"/>
    </source>
</evidence>
<dbReference type="EMBL" id="SDMP01000016">
    <property type="protein sequence ID" value="RYR05072.1"/>
    <property type="molecule type" value="Genomic_DNA"/>
</dbReference>